<evidence type="ECO:0000313" key="3">
    <source>
        <dbReference type="Proteomes" id="UP000515163"/>
    </source>
</evidence>
<protein>
    <submittedName>
        <fullName evidence="4">Transmembrane protein 26-like</fullName>
    </submittedName>
</protein>
<proteinExistence type="predicted"/>
<reference evidence="4" key="1">
    <citation type="submission" date="2025-08" db="UniProtKB">
        <authorList>
            <consortium name="RefSeq"/>
        </authorList>
    </citation>
    <scope>IDENTIFICATION</scope>
    <source>
        <tissue evidence="4">Tentacle</tissue>
    </source>
</reference>
<sequence>MIIEMLYVMIKRKGREYSLFWPSCFLYLSAIIPVIWVLELDLLQHRLDERDQLTDVNDSKRIILSQTSFGKYILNASIDTEVAAKKVCELGVLLLIIFGRWLLPRGKLTRDQLSNLLLAYIGLGADILDLFEPLTHPNVKHNVILTYSTLGLFTWSMLQFCLIAMATAGSDDVSEASCQQKMEKKTAKDIAYLESGQPKNEPNKRPDDVESISSASSVHEKQSDDESVASTEGSIATHGSNEPQDKDPYDHPKTTPSIMSADLVSILCSLLMHDGPFLVFRLVLVGMYQVTSEIHLFFTAKNVLTVVIMLYRLYHLHVSRVATVDQGDQDRRRNSKTAAA</sequence>
<dbReference type="AlphaFoldDB" id="A0A6P8H7B7"/>
<accession>A0A6P8H7B7</accession>
<keyword evidence="2" id="KW-0812">Transmembrane</keyword>
<dbReference type="OrthoDB" id="10042902at2759"/>
<feature type="region of interest" description="Disordered" evidence="1">
    <location>
        <begin position="190"/>
        <end position="254"/>
    </location>
</feature>
<dbReference type="KEGG" id="aten:116289496"/>
<dbReference type="InterPro" id="IPR019169">
    <property type="entry name" value="Transmembrane_26"/>
</dbReference>
<gene>
    <name evidence="4" type="primary">LOC116289496</name>
</gene>
<name>A0A6P8H7B7_ACTTE</name>
<keyword evidence="2" id="KW-1133">Transmembrane helix</keyword>
<dbReference type="GeneID" id="116289496"/>
<keyword evidence="2" id="KW-0472">Membrane</keyword>
<dbReference type="PANTHER" id="PTHR22168">
    <property type="entry name" value="TMEM26 PROTEIN"/>
    <property type="match status" value="1"/>
</dbReference>
<feature type="compositionally biased region" description="Polar residues" evidence="1">
    <location>
        <begin position="228"/>
        <end position="242"/>
    </location>
</feature>
<organism evidence="3 4">
    <name type="scientific">Actinia tenebrosa</name>
    <name type="common">Australian red waratah sea anemone</name>
    <dbReference type="NCBI Taxonomy" id="6105"/>
    <lineage>
        <taxon>Eukaryota</taxon>
        <taxon>Metazoa</taxon>
        <taxon>Cnidaria</taxon>
        <taxon>Anthozoa</taxon>
        <taxon>Hexacorallia</taxon>
        <taxon>Actiniaria</taxon>
        <taxon>Actiniidae</taxon>
        <taxon>Actinia</taxon>
    </lineage>
</organism>
<feature type="transmembrane region" description="Helical" evidence="2">
    <location>
        <begin position="20"/>
        <end position="38"/>
    </location>
</feature>
<dbReference type="Proteomes" id="UP000515163">
    <property type="component" value="Unplaced"/>
</dbReference>
<evidence type="ECO:0000256" key="1">
    <source>
        <dbReference type="SAM" id="MobiDB-lite"/>
    </source>
</evidence>
<feature type="compositionally biased region" description="Basic and acidic residues" evidence="1">
    <location>
        <begin position="243"/>
        <end position="253"/>
    </location>
</feature>
<evidence type="ECO:0000313" key="4">
    <source>
        <dbReference type="RefSeq" id="XP_031552299.1"/>
    </source>
</evidence>
<dbReference type="PANTHER" id="PTHR22168:SF3">
    <property type="entry name" value="TRANSMEMBRANE PROTEIN 26"/>
    <property type="match status" value="1"/>
</dbReference>
<dbReference type="InParanoid" id="A0A6P8H7B7"/>
<keyword evidence="3" id="KW-1185">Reference proteome</keyword>
<dbReference type="Pfam" id="PF09772">
    <property type="entry name" value="Tmem26"/>
    <property type="match status" value="2"/>
</dbReference>
<evidence type="ECO:0000256" key="2">
    <source>
        <dbReference type="SAM" id="Phobius"/>
    </source>
</evidence>
<dbReference type="RefSeq" id="XP_031552299.1">
    <property type="nucleotide sequence ID" value="XM_031696439.1"/>
</dbReference>